<dbReference type="RefSeq" id="WP_015508745.1">
    <property type="nucleotide sequence ID" value="NZ_JAAMSJ010000003.1"/>
</dbReference>
<sequence length="109" mass="12188">MEPHVSLDERLNQILTGFAQWRGDSEEAGRLMAANAAVIAAMQAEAQSHSPQTSALAQQVIQAYQAFLDQVKAQQQEIKQELGRLNRKNNLVKTYLQQEDSAAFVEFDL</sequence>
<dbReference type="AlphaFoldDB" id="A0A415EV75"/>
<dbReference type="GeneID" id="15140738"/>
<protein>
    <submittedName>
        <fullName evidence="2">Uncharacterized protein</fullName>
    </submittedName>
</protein>
<name>A0A415EV75_ENTCA</name>
<evidence type="ECO:0000313" key="2">
    <source>
        <dbReference type="EMBL" id="RHK07212.1"/>
    </source>
</evidence>
<gene>
    <name evidence="2" type="ORF">DW084_04895</name>
</gene>
<organism evidence="2 3">
    <name type="scientific">Enterococcus casseliflavus</name>
    <name type="common">Enterococcus flavescens</name>
    <dbReference type="NCBI Taxonomy" id="37734"/>
    <lineage>
        <taxon>Bacteria</taxon>
        <taxon>Bacillati</taxon>
        <taxon>Bacillota</taxon>
        <taxon>Bacilli</taxon>
        <taxon>Lactobacillales</taxon>
        <taxon>Enterococcaceae</taxon>
        <taxon>Enterococcus</taxon>
    </lineage>
</organism>
<proteinExistence type="predicted"/>
<feature type="coiled-coil region" evidence="1">
    <location>
        <begin position="61"/>
        <end position="88"/>
    </location>
</feature>
<evidence type="ECO:0000313" key="3">
    <source>
        <dbReference type="Proteomes" id="UP000286288"/>
    </source>
</evidence>
<keyword evidence="1" id="KW-0175">Coiled coil</keyword>
<dbReference type="EMBL" id="QRMZ01000005">
    <property type="protein sequence ID" value="RHK07212.1"/>
    <property type="molecule type" value="Genomic_DNA"/>
</dbReference>
<comment type="caution">
    <text evidence="2">The sequence shown here is derived from an EMBL/GenBank/DDBJ whole genome shotgun (WGS) entry which is preliminary data.</text>
</comment>
<evidence type="ECO:0000256" key="1">
    <source>
        <dbReference type="SAM" id="Coils"/>
    </source>
</evidence>
<dbReference type="Proteomes" id="UP000286288">
    <property type="component" value="Unassembled WGS sequence"/>
</dbReference>
<accession>A0A415EV75</accession>
<reference evidence="2 3" key="1">
    <citation type="submission" date="2018-08" db="EMBL/GenBank/DDBJ databases">
        <title>A genome reference for cultivated species of the human gut microbiota.</title>
        <authorList>
            <person name="Zou Y."/>
            <person name="Xue W."/>
            <person name="Luo G."/>
        </authorList>
    </citation>
    <scope>NUCLEOTIDE SEQUENCE [LARGE SCALE GENOMIC DNA]</scope>
    <source>
        <strain evidence="2 3">AF48-16</strain>
    </source>
</reference>